<dbReference type="NCBIfam" id="NF002074">
    <property type="entry name" value="PRK00913.1-4"/>
    <property type="match status" value="1"/>
</dbReference>
<evidence type="ECO:0000256" key="4">
    <source>
        <dbReference type="ARBA" id="ARBA00022438"/>
    </source>
</evidence>
<dbReference type="SUPFAM" id="SSF52949">
    <property type="entry name" value="Macro domain-like"/>
    <property type="match status" value="1"/>
</dbReference>
<name>A0A381WW26_9ZZZZ</name>
<dbReference type="CDD" id="cd00433">
    <property type="entry name" value="Peptidase_M17"/>
    <property type="match status" value="1"/>
</dbReference>
<dbReference type="NCBIfam" id="NF002073">
    <property type="entry name" value="PRK00913.1-2"/>
    <property type="match status" value="1"/>
</dbReference>
<organism evidence="8">
    <name type="scientific">marine metagenome</name>
    <dbReference type="NCBI Taxonomy" id="408172"/>
    <lineage>
        <taxon>unclassified sequences</taxon>
        <taxon>metagenomes</taxon>
        <taxon>ecological metagenomes</taxon>
    </lineage>
</organism>
<dbReference type="EMBL" id="UINC01013083">
    <property type="protein sequence ID" value="SVA56739.1"/>
    <property type="molecule type" value="Genomic_DNA"/>
</dbReference>
<comment type="similarity">
    <text evidence="2">Belongs to the peptidase M17 family.</text>
</comment>
<dbReference type="InterPro" id="IPR011356">
    <property type="entry name" value="Leucine_aapep/pepB"/>
</dbReference>
<sequence>MAQLKKVQISNQNWKKVKSDALVVGVFKGGGLSPVGKDVNSGFNGVIKTTIKNGDFKGKSNETLMLYTGGSSSRILLVGLGLKKQFDLEKLRQVGGTAAKILQGKDKTSASAEIPGMDALNCSAADATQAFVEGAILGSYKFLDYKTDDENQTVLKSLTIVGGGSRSGLQQGKIVGESVCLARDLAAHPSNVATPSRLASEARKIARAGGMTCKVMNRDQFTKLGMGAFASVAQGADEPPKFILLEYQGGKKGEKPFAFVGKGITFDTGGISIKPSSKMDEMKYDMCGAAAVLGIMKAVAGLKPNRNIVAAIAATENMPGSRASKPGDIVKAYNGKTIEILNTDAEGRLVLADALAYVSKHHDPKYMVNFATLTGAVIVALGHVASGVMGTDKKLVQSILKAGETSGERVWELPLWDDYCDDVKSKIADVKNLGASGQAGTIAGGAFLKAFAGETPWAHLDIAGTAWW</sequence>
<dbReference type="InterPro" id="IPR008283">
    <property type="entry name" value="Peptidase_M17_N"/>
</dbReference>
<dbReference type="PROSITE" id="PS00631">
    <property type="entry name" value="CYTOSOL_AP"/>
    <property type="match status" value="1"/>
</dbReference>
<dbReference type="GO" id="GO:0005737">
    <property type="term" value="C:cytoplasm"/>
    <property type="evidence" value="ECO:0007669"/>
    <property type="project" value="InterPro"/>
</dbReference>
<evidence type="ECO:0000259" key="7">
    <source>
        <dbReference type="PROSITE" id="PS00631"/>
    </source>
</evidence>
<evidence type="ECO:0000256" key="3">
    <source>
        <dbReference type="ARBA" id="ARBA00012565"/>
    </source>
</evidence>
<evidence type="ECO:0000256" key="2">
    <source>
        <dbReference type="ARBA" id="ARBA00009528"/>
    </source>
</evidence>
<dbReference type="InterPro" id="IPR043472">
    <property type="entry name" value="Macro_dom-like"/>
</dbReference>
<dbReference type="InterPro" id="IPR000819">
    <property type="entry name" value="Peptidase_M17_C"/>
</dbReference>
<feature type="non-terminal residue" evidence="8">
    <location>
        <position position="468"/>
    </location>
</feature>
<dbReference type="GO" id="GO:0006508">
    <property type="term" value="P:proteolysis"/>
    <property type="evidence" value="ECO:0007669"/>
    <property type="project" value="UniProtKB-KW"/>
</dbReference>
<comment type="catalytic activity">
    <reaction evidence="1">
        <text>Release of an N-terminal amino acid, Xaa-|-Yaa-, in which Xaa is preferably Leu, but may be other amino acids including Pro although not Arg or Lys, and Yaa may be Pro. Amino acid amides and methyl esters are also readily hydrolyzed, but rates on arylamides are exceedingly low.</text>
        <dbReference type="EC" id="3.4.11.1"/>
    </reaction>
</comment>
<reference evidence="8" key="1">
    <citation type="submission" date="2018-05" db="EMBL/GenBank/DDBJ databases">
        <authorList>
            <person name="Lanie J.A."/>
            <person name="Ng W.-L."/>
            <person name="Kazmierczak K.M."/>
            <person name="Andrzejewski T.M."/>
            <person name="Davidsen T.M."/>
            <person name="Wayne K.J."/>
            <person name="Tettelin H."/>
            <person name="Glass J.I."/>
            <person name="Rusch D."/>
            <person name="Podicherti R."/>
            <person name="Tsui H.-C.T."/>
            <person name="Winkler M.E."/>
        </authorList>
    </citation>
    <scope>NUCLEOTIDE SEQUENCE</scope>
</reference>
<protein>
    <recommendedName>
        <fullName evidence="3">leucyl aminopeptidase</fullName>
        <ecNumber evidence="3">3.4.11.1</ecNumber>
    </recommendedName>
</protein>
<dbReference type="InterPro" id="IPR023042">
    <property type="entry name" value="Peptidase_M17_leu_NH2_pept"/>
</dbReference>
<dbReference type="EC" id="3.4.11.1" evidence="3"/>
<keyword evidence="4" id="KW-0031">Aminopeptidase</keyword>
<evidence type="ECO:0000256" key="5">
    <source>
        <dbReference type="ARBA" id="ARBA00022670"/>
    </source>
</evidence>
<dbReference type="PANTHER" id="PTHR11963:SF23">
    <property type="entry name" value="CYTOSOL AMINOPEPTIDASE"/>
    <property type="match status" value="1"/>
</dbReference>
<gene>
    <name evidence="8" type="ORF">METZ01_LOCUS109593</name>
</gene>
<feature type="domain" description="Cytosol aminopeptidase" evidence="7">
    <location>
        <begin position="342"/>
        <end position="349"/>
    </location>
</feature>
<evidence type="ECO:0000313" key="8">
    <source>
        <dbReference type="EMBL" id="SVA56739.1"/>
    </source>
</evidence>
<dbReference type="Pfam" id="PF00883">
    <property type="entry name" value="Peptidase_M17"/>
    <property type="match status" value="1"/>
</dbReference>
<dbReference type="Pfam" id="PF02789">
    <property type="entry name" value="Peptidase_M17_N"/>
    <property type="match status" value="1"/>
</dbReference>
<keyword evidence="6" id="KW-0378">Hydrolase</keyword>
<dbReference type="Gene3D" id="3.40.630.10">
    <property type="entry name" value="Zn peptidases"/>
    <property type="match status" value="1"/>
</dbReference>
<dbReference type="AlphaFoldDB" id="A0A381WW26"/>
<keyword evidence="5" id="KW-0645">Protease</keyword>
<dbReference type="PRINTS" id="PR00481">
    <property type="entry name" value="LAMNOPPTDASE"/>
</dbReference>
<dbReference type="Gene3D" id="3.40.220.10">
    <property type="entry name" value="Leucine Aminopeptidase, subunit E, domain 1"/>
    <property type="match status" value="1"/>
</dbReference>
<accession>A0A381WW26</accession>
<evidence type="ECO:0000256" key="6">
    <source>
        <dbReference type="ARBA" id="ARBA00022801"/>
    </source>
</evidence>
<dbReference type="SUPFAM" id="SSF53187">
    <property type="entry name" value="Zn-dependent exopeptidases"/>
    <property type="match status" value="1"/>
</dbReference>
<proteinExistence type="inferred from homology"/>
<dbReference type="PANTHER" id="PTHR11963">
    <property type="entry name" value="LEUCINE AMINOPEPTIDASE-RELATED"/>
    <property type="match status" value="1"/>
</dbReference>
<dbReference type="GO" id="GO:0030145">
    <property type="term" value="F:manganese ion binding"/>
    <property type="evidence" value="ECO:0007669"/>
    <property type="project" value="InterPro"/>
</dbReference>
<dbReference type="HAMAP" id="MF_00181">
    <property type="entry name" value="Cytosol_peptidase_M17"/>
    <property type="match status" value="1"/>
</dbReference>
<evidence type="ECO:0000256" key="1">
    <source>
        <dbReference type="ARBA" id="ARBA00000135"/>
    </source>
</evidence>
<dbReference type="GO" id="GO:0070006">
    <property type="term" value="F:metalloaminopeptidase activity"/>
    <property type="evidence" value="ECO:0007669"/>
    <property type="project" value="InterPro"/>
</dbReference>